<dbReference type="EMBL" id="NOXF01000008">
    <property type="protein sequence ID" value="PEQ24109.1"/>
    <property type="molecule type" value="Genomic_DNA"/>
</dbReference>
<organism evidence="2 4">
    <name type="scientific">[Clostridium] leptum DSM 753</name>
    <dbReference type="NCBI Taxonomy" id="428125"/>
    <lineage>
        <taxon>Bacteria</taxon>
        <taxon>Bacillati</taxon>
        <taxon>Bacillota</taxon>
        <taxon>Clostridia</taxon>
        <taxon>Eubacteriales</taxon>
        <taxon>Oscillospiraceae</taxon>
        <taxon>Oscillospiraceae incertae sedis</taxon>
    </lineage>
</organism>
<reference evidence="3 5" key="3">
    <citation type="submission" date="2017-07" db="EMBL/GenBank/DDBJ databases">
        <title>Prevalence of linear plasmids in Cutibacterium (Propionibacterium) acnes isolates obtained from prostatic tissue.</title>
        <authorList>
            <person name="Davidsson S."/>
            <person name="Carlsson J."/>
            <person name="Molling P."/>
            <person name="Andren O."/>
            <person name="Andersson S.-O."/>
            <person name="Brzuszkiewicz E."/>
            <person name="Poehlein A."/>
            <person name="Al-Zeer M."/>
            <person name="Brinkmann V."/>
            <person name="Scavenius C."/>
            <person name="Nazipi S."/>
            <person name="Soderquist B."/>
            <person name="Bruggemann H."/>
        </authorList>
    </citation>
    <scope>NUCLEOTIDE SEQUENCE [LARGE SCALE GENOMIC DNA]</scope>
    <source>
        <strain evidence="3 5">DSM 753</strain>
    </source>
</reference>
<dbReference type="Proteomes" id="UP000220611">
    <property type="component" value="Unassembled WGS sequence"/>
</dbReference>
<evidence type="ECO:0000313" key="5">
    <source>
        <dbReference type="Proteomes" id="UP000220611"/>
    </source>
</evidence>
<reference evidence="2 4" key="1">
    <citation type="submission" date="2007-08" db="EMBL/GenBank/DDBJ databases">
        <title>Draft genome sequence of Clostridium leptum (DSM 753).</title>
        <authorList>
            <person name="Sudarsanam P."/>
            <person name="Ley R."/>
            <person name="Guruge J."/>
            <person name="Turnbaugh P.J."/>
            <person name="Mahowald M."/>
            <person name="Liep D."/>
            <person name="Gordon J."/>
        </authorList>
    </citation>
    <scope>NUCLEOTIDE SEQUENCE [LARGE SCALE GENOMIC DNA]</scope>
    <source>
        <strain evidence="2 4">DSM 753</strain>
    </source>
</reference>
<dbReference type="EMBL" id="ABCB02000021">
    <property type="protein sequence ID" value="EDO59341.1"/>
    <property type="molecule type" value="Genomic_DNA"/>
</dbReference>
<dbReference type="HOGENOM" id="CLU_1616144_0_0_9"/>
<feature type="transmembrane region" description="Helical" evidence="1">
    <location>
        <begin position="12"/>
        <end position="39"/>
    </location>
</feature>
<evidence type="ECO:0000313" key="4">
    <source>
        <dbReference type="Proteomes" id="UP000003490"/>
    </source>
</evidence>
<proteinExistence type="predicted"/>
<name>A7VXR3_9FIRM</name>
<evidence type="ECO:0000256" key="1">
    <source>
        <dbReference type="SAM" id="Phobius"/>
    </source>
</evidence>
<keyword evidence="1" id="KW-0472">Membrane</keyword>
<comment type="caution">
    <text evidence="2">The sequence shown here is derived from an EMBL/GenBank/DDBJ whole genome shotgun (WGS) entry which is preliminary data.</text>
</comment>
<reference evidence="2 4" key="2">
    <citation type="submission" date="2007-08" db="EMBL/GenBank/DDBJ databases">
        <authorList>
            <person name="Fulton L."/>
            <person name="Clifton S."/>
            <person name="Fulton B."/>
            <person name="Xu J."/>
            <person name="Minx P."/>
            <person name="Pepin K.H."/>
            <person name="Johnson M."/>
            <person name="Thiruvilangam P."/>
            <person name="Bhonagiri V."/>
            <person name="Nash W.E."/>
            <person name="Wang C."/>
            <person name="Mardis E.R."/>
            <person name="Wilson R.K."/>
        </authorList>
    </citation>
    <scope>NUCLEOTIDE SEQUENCE [LARGE SCALE GENOMIC DNA]</scope>
    <source>
        <strain evidence="2 4">DSM 753</strain>
    </source>
</reference>
<accession>A7VXR3</accession>
<feature type="transmembrane region" description="Helical" evidence="1">
    <location>
        <begin position="127"/>
        <end position="148"/>
    </location>
</feature>
<keyword evidence="1" id="KW-0812">Transmembrane</keyword>
<dbReference type="AlphaFoldDB" id="A7VXR3"/>
<sequence length="164" mass="19462">MKETIKNSNKINILIWMIFIIIPISITILFIYLFAKFIYPMIDSVISTFDVSFTCSLSWIIIILFIPIIFLEILILVFNKINKAGEKKQLYDAILCLIWISELIIIGLLNYILFIPHLNSNELLKNYFIMYYIFCIPTGLFLFIKLIYHHCRYILLKNDKFKSC</sequence>
<dbReference type="Proteomes" id="UP000003490">
    <property type="component" value="Unassembled WGS sequence"/>
</dbReference>
<feature type="transmembrane region" description="Helical" evidence="1">
    <location>
        <begin position="59"/>
        <end position="78"/>
    </location>
</feature>
<evidence type="ECO:0000313" key="3">
    <source>
        <dbReference type="EMBL" id="PEQ24109.1"/>
    </source>
</evidence>
<gene>
    <name evidence="3" type="ORF">CH238_10810</name>
    <name evidence="2" type="ORF">CLOLEP_03388</name>
</gene>
<keyword evidence="1" id="KW-1133">Transmembrane helix</keyword>
<keyword evidence="5" id="KW-1185">Reference proteome</keyword>
<feature type="transmembrane region" description="Helical" evidence="1">
    <location>
        <begin position="90"/>
        <end position="115"/>
    </location>
</feature>
<protein>
    <submittedName>
        <fullName evidence="2">Uncharacterized protein</fullName>
    </submittedName>
</protein>
<evidence type="ECO:0000313" key="2">
    <source>
        <dbReference type="EMBL" id="EDO59341.1"/>
    </source>
</evidence>